<feature type="transmembrane region" description="Helical" evidence="1">
    <location>
        <begin position="99"/>
        <end position="118"/>
    </location>
</feature>
<keyword evidence="1" id="KW-1133">Transmembrane helix</keyword>
<sequence>MFIRTLTTTKLPLLFLTRKGILSLSLSLIRFFDVIPSEPSPPTLLEALFSTHIVGDKPILVRDFIHSALYDPTHGYFSQRSGSVGVLDKSIRFNQLQGTFTVSVIGVVCVVVLGNLWVDIGILEFGGQCHIV</sequence>
<organism evidence="2">
    <name type="scientific">Fagus sylvatica</name>
    <name type="common">Beechnut</name>
    <dbReference type="NCBI Taxonomy" id="28930"/>
    <lineage>
        <taxon>Eukaryota</taxon>
        <taxon>Viridiplantae</taxon>
        <taxon>Streptophyta</taxon>
        <taxon>Embryophyta</taxon>
        <taxon>Tracheophyta</taxon>
        <taxon>Spermatophyta</taxon>
        <taxon>Magnoliopsida</taxon>
        <taxon>eudicotyledons</taxon>
        <taxon>Gunneridae</taxon>
        <taxon>Pentapetalae</taxon>
        <taxon>rosids</taxon>
        <taxon>fabids</taxon>
        <taxon>Fagales</taxon>
        <taxon>Fagaceae</taxon>
        <taxon>Fagus</taxon>
    </lineage>
</organism>
<dbReference type="EMBL" id="OIVN01001480">
    <property type="protein sequence ID" value="SPC94440.1"/>
    <property type="molecule type" value="Genomic_DNA"/>
</dbReference>
<protein>
    <submittedName>
        <fullName evidence="2">Uncharacterized protein</fullName>
    </submittedName>
</protein>
<name>A0A2N9G4U6_FAGSY</name>
<keyword evidence="1" id="KW-0472">Membrane</keyword>
<proteinExistence type="predicted"/>
<gene>
    <name evidence="2" type="ORF">FSB_LOCUS22322</name>
</gene>
<reference evidence="2" key="1">
    <citation type="submission" date="2018-02" db="EMBL/GenBank/DDBJ databases">
        <authorList>
            <person name="Cohen D.B."/>
            <person name="Kent A.D."/>
        </authorList>
    </citation>
    <scope>NUCLEOTIDE SEQUENCE</scope>
</reference>
<evidence type="ECO:0000256" key="1">
    <source>
        <dbReference type="SAM" id="Phobius"/>
    </source>
</evidence>
<dbReference type="AlphaFoldDB" id="A0A2N9G4U6"/>
<keyword evidence="1" id="KW-0812">Transmembrane</keyword>
<evidence type="ECO:0000313" key="2">
    <source>
        <dbReference type="EMBL" id="SPC94440.1"/>
    </source>
</evidence>
<accession>A0A2N9G4U6</accession>